<dbReference type="OrthoDB" id="7932821at2"/>
<dbReference type="SUPFAM" id="SSF47090">
    <property type="entry name" value="PGBD-like"/>
    <property type="match status" value="1"/>
</dbReference>
<evidence type="ECO:0000259" key="1">
    <source>
        <dbReference type="Pfam" id="PF01471"/>
    </source>
</evidence>
<gene>
    <name evidence="2" type="ORF">C8N34_1223</name>
</gene>
<dbReference type="InterPro" id="IPR036366">
    <property type="entry name" value="PGBDSf"/>
</dbReference>
<sequence>MLPAVISAPASTAPRRFGRAAIATITALAIGLTAAAPAQALGRNERNFLKGVAAAMVVDRLLDEARRNQRPRYVQPQYVQPRPVYRQVYRPAPHYDRYQQPSRPSIWMTPSAQAFNSYSAYDRRRIQSGLAARGYYRGGIDGAFGPGTYSAIVAYANDRGRGRDLGSAAGVYGLFDGLVY</sequence>
<keyword evidence="3" id="KW-1185">Reference proteome</keyword>
<proteinExistence type="predicted"/>
<reference evidence="2 3" key="1">
    <citation type="submission" date="2018-04" db="EMBL/GenBank/DDBJ databases">
        <title>Genomic Encyclopedia of Archaeal and Bacterial Type Strains, Phase II (KMG-II): from individual species to whole genera.</title>
        <authorList>
            <person name="Goeker M."/>
        </authorList>
    </citation>
    <scope>NUCLEOTIDE SEQUENCE [LARGE SCALE GENOMIC DNA]</scope>
    <source>
        <strain evidence="2 3">DSM 21823</strain>
    </source>
</reference>
<feature type="domain" description="Peptidoglycan binding-like" evidence="1">
    <location>
        <begin position="122"/>
        <end position="155"/>
    </location>
</feature>
<dbReference type="EMBL" id="QBKP01000022">
    <property type="protein sequence ID" value="PTX45422.1"/>
    <property type="molecule type" value="Genomic_DNA"/>
</dbReference>
<protein>
    <recommendedName>
        <fullName evidence="1">Peptidoglycan binding-like domain-containing protein</fullName>
    </recommendedName>
</protein>
<accession>A0A2T6ANM4</accession>
<dbReference type="RefSeq" id="WP_054304263.1">
    <property type="nucleotide sequence ID" value="NZ_QBKP01000022.1"/>
</dbReference>
<comment type="caution">
    <text evidence="2">The sequence shown here is derived from an EMBL/GenBank/DDBJ whole genome shotgun (WGS) entry which is preliminary data.</text>
</comment>
<dbReference type="Pfam" id="PF01471">
    <property type="entry name" value="PG_binding_1"/>
    <property type="match status" value="1"/>
</dbReference>
<evidence type="ECO:0000313" key="2">
    <source>
        <dbReference type="EMBL" id="PTX45422.1"/>
    </source>
</evidence>
<dbReference type="InterPro" id="IPR036365">
    <property type="entry name" value="PGBD-like_sf"/>
</dbReference>
<name>A0A2T6ANM4_9RHOB</name>
<dbReference type="AlphaFoldDB" id="A0A2T6ANM4"/>
<dbReference type="Gene3D" id="1.10.101.10">
    <property type="entry name" value="PGBD-like superfamily/PGBD"/>
    <property type="match status" value="1"/>
</dbReference>
<dbReference type="InterPro" id="IPR002477">
    <property type="entry name" value="Peptidoglycan-bd-like"/>
</dbReference>
<dbReference type="Proteomes" id="UP000244224">
    <property type="component" value="Unassembled WGS sequence"/>
</dbReference>
<evidence type="ECO:0000313" key="3">
    <source>
        <dbReference type="Proteomes" id="UP000244224"/>
    </source>
</evidence>
<organism evidence="2 3">
    <name type="scientific">Gemmobacter caeni</name>
    <dbReference type="NCBI Taxonomy" id="589035"/>
    <lineage>
        <taxon>Bacteria</taxon>
        <taxon>Pseudomonadati</taxon>
        <taxon>Pseudomonadota</taxon>
        <taxon>Alphaproteobacteria</taxon>
        <taxon>Rhodobacterales</taxon>
        <taxon>Paracoccaceae</taxon>
        <taxon>Gemmobacter</taxon>
    </lineage>
</organism>